<dbReference type="Proteomes" id="UP000295543">
    <property type="component" value="Unassembled WGS sequence"/>
</dbReference>
<organism evidence="3 4">
    <name type="scientific">Luteimonas terrae</name>
    <dbReference type="NCBI Taxonomy" id="1530191"/>
    <lineage>
        <taxon>Bacteria</taxon>
        <taxon>Pseudomonadati</taxon>
        <taxon>Pseudomonadota</taxon>
        <taxon>Gammaproteobacteria</taxon>
        <taxon>Lysobacterales</taxon>
        <taxon>Lysobacteraceae</taxon>
        <taxon>Luteimonas</taxon>
    </lineage>
</organism>
<evidence type="ECO:0000259" key="2">
    <source>
        <dbReference type="Pfam" id="PF00850"/>
    </source>
</evidence>
<evidence type="ECO:0000313" key="4">
    <source>
        <dbReference type="Proteomes" id="UP000295543"/>
    </source>
</evidence>
<gene>
    <name evidence="3" type="ORF">E2F49_13255</name>
</gene>
<dbReference type="GO" id="GO:0040029">
    <property type="term" value="P:epigenetic regulation of gene expression"/>
    <property type="evidence" value="ECO:0007669"/>
    <property type="project" value="TreeGrafter"/>
</dbReference>
<dbReference type="InterPro" id="IPR037138">
    <property type="entry name" value="His_deacetylse_dom_sf"/>
</dbReference>
<name>A0A4R5U804_9GAMM</name>
<evidence type="ECO:0000256" key="1">
    <source>
        <dbReference type="ARBA" id="ARBA00005947"/>
    </source>
</evidence>
<dbReference type="InterPro" id="IPR023696">
    <property type="entry name" value="Ureohydrolase_dom_sf"/>
</dbReference>
<dbReference type="EMBL" id="SMTG01000005">
    <property type="protein sequence ID" value="TDK30223.1"/>
    <property type="molecule type" value="Genomic_DNA"/>
</dbReference>
<dbReference type="Pfam" id="PF00850">
    <property type="entry name" value="Hist_deacetyl"/>
    <property type="match status" value="1"/>
</dbReference>
<accession>A0A4R5U804</accession>
<sequence>MPVFSHPGLLDHDTGPDHAERPERLAAVIEALRGAFPDLDLRQAPPATRGQLLRVHDATLLATVLDSQPTGRIPLDSDTVLSPGSAQAALHAAGAGVAAVDAVLGGTARRVFCAVRPPGHHATADIAMGFCLFNNIAVAAAHALDRYGLTRISIVDFDVHHGNGTQAIFEAEPRVQYLSSHQLPLYPETGRREERGVGNIVNLPLPPGTGSQRFCEAWRERLLPEIDAFAPQLLMISAGFDAHARDPLAQLQLDAEDFGWLTGELSTLADRHCEGRIVSMLEGGYDLQALRECSVAHLRALAG</sequence>
<keyword evidence="4" id="KW-1185">Reference proteome</keyword>
<dbReference type="PRINTS" id="PR01270">
    <property type="entry name" value="HDASUPER"/>
</dbReference>
<comment type="similarity">
    <text evidence="1">Belongs to the histone deacetylase family.</text>
</comment>
<evidence type="ECO:0000313" key="3">
    <source>
        <dbReference type="EMBL" id="TDK30223.1"/>
    </source>
</evidence>
<protein>
    <submittedName>
        <fullName evidence="3">Histone deacetylase family protein</fullName>
    </submittedName>
</protein>
<comment type="caution">
    <text evidence="3">The sequence shown here is derived from an EMBL/GenBank/DDBJ whole genome shotgun (WGS) entry which is preliminary data.</text>
</comment>
<dbReference type="SUPFAM" id="SSF52768">
    <property type="entry name" value="Arginase/deacetylase"/>
    <property type="match status" value="1"/>
</dbReference>
<dbReference type="OrthoDB" id="9808367at2"/>
<dbReference type="Gene3D" id="3.40.800.20">
    <property type="entry name" value="Histone deacetylase domain"/>
    <property type="match status" value="1"/>
</dbReference>
<dbReference type="AlphaFoldDB" id="A0A4R5U804"/>
<dbReference type="RefSeq" id="WP_133394380.1">
    <property type="nucleotide sequence ID" value="NZ_SMTG01000005.1"/>
</dbReference>
<proteinExistence type="inferred from homology"/>
<dbReference type="PANTHER" id="PTHR10625">
    <property type="entry name" value="HISTONE DEACETYLASE HDAC1-RELATED"/>
    <property type="match status" value="1"/>
</dbReference>
<dbReference type="PANTHER" id="PTHR10625:SF10">
    <property type="entry name" value="HISTONE DEACETYLASE HDAC1"/>
    <property type="match status" value="1"/>
</dbReference>
<reference evidence="3 4" key="1">
    <citation type="submission" date="2019-03" db="EMBL/GenBank/DDBJ databases">
        <title>Luteimonas zhaokaii sp.nov., isolated from the rectal contents of Plateau pika in Yushu, Qinghai Province, China.</title>
        <authorList>
            <person name="Zhang G."/>
        </authorList>
    </citation>
    <scope>NUCLEOTIDE SEQUENCE [LARGE SCALE GENOMIC DNA]</scope>
    <source>
        <strain evidence="3 4">THG-MD21</strain>
    </source>
</reference>
<dbReference type="CDD" id="cd11599">
    <property type="entry name" value="HDAC_classII_2"/>
    <property type="match status" value="1"/>
</dbReference>
<dbReference type="GO" id="GO:0004407">
    <property type="term" value="F:histone deacetylase activity"/>
    <property type="evidence" value="ECO:0007669"/>
    <property type="project" value="TreeGrafter"/>
</dbReference>
<dbReference type="InterPro" id="IPR023801">
    <property type="entry name" value="His_deacetylse_dom"/>
</dbReference>
<feature type="domain" description="Histone deacetylase" evidence="2">
    <location>
        <begin position="18"/>
        <end position="301"/>
    </location>
</feature>
<dbReference type="InterPro" id="IPR000286">
    <property type="entry name" value="HDACs"/>
</dbReference>